<organism evidence="1 2">
    <name type="scientific">Vibrio parahaemolyticus</name>
    <dbReference type="NCBI Taxonomy" id="670"/>
    <lineage>
        <taxon>Bacteria</taxon>
        <taxon>Pseudomonadati</taxon>
        <taxon>Pseudomonadota</taxon>
        <taxon>Gammaproteobacteria</taxon>
        <taxon>Vibrionales</taxon>
        <taxon>Vibrionaceae</taxon>
        <taxon>Vibrio</taxon>
    </lineage>
</organism>
<evidence type="ECO:0000313" key="1">
    <source>
        <dbReference type="EMBL" id="WAT88919.1"/>
    </source>
</evidence>
<protein>
    <submittedName>
        <fullName evidence="1">Uncharacterized protein</fullName>
    </submittedName>
</protein>
<dbReference type="AlphaFoldDB" id="A0AA47L550"/>
<reference evidence="1" key="1">
    <citation type="submission" date="2022-12" db="EMBL/GenBank/DDBJ databases">
        <title>Vibrio parahaemolyticus become highly virulent by producing novel Tc toxins.</title>
        <authorList>
            <person name="Yang F."/>
            <person name="You Y."/>
            <person name="Lai Q."/>
            <person name="Xu L."/>
            <person name="Li F."/>
        </authorList>
    </citation>
    <scope>NUCLEOTIDE SEQUENCE</scope>
    <source>
        <strain evidence="1">Vp-HL-202005</strain>
    </source>
</reference>
<dbReference type="Proteomes" id="UP001156560">
    <property type="component" value="Chromosome 1"/>
</dbReference>
<evidence type="ECO:0000313" key="2">
    <source>
        <dbReference type="Proteomes" id="UP001156560"/>
    </source>
</evidence>
<proteinExistence type="predicted"/>
<dbReference type="RefSeq" id="WP_254662682.1">
    <property type="nucleotide sequence ID" value="NZ_CP114194.1"/>
</dbReference>
<dbReference type="EMBL" id="CP114194">
    <property type="protein sequence ID" value="WAT88919.1"/>
    <property type="molecule type" value="Genomic_DNA"/>
</dbReference>
<accession>A0AA47L550</accession>
<sequence length="183" mass="21643">MDLNMYLYHRVPVNLQGNMLFPLNELKQVHDNLYQFHVKKYRDREGALERRVLPLDCLWNDVLHLSPIHPHKIKKALIEQGLQLSNLGRYFRFETLNLGLNECNSTFFWSKEQKFGEWSAKESDYFKFDVVRLSEMSDLPPETERYYAQQISIGASPLLYFRTPHVLFKGSINIDESVEIIDC</sequence>
<name>A0AA47L550_VIBPH</name>
<gene>
    <name evidence="1" type="ORF">O1Q84_09490</name>
</gene>